<comment type="caution">
    <text evidence="2">The sequence shown here is derived from an EMBL/GenBank/DDBJ whole genome shotgun (WGS) entry which is preliminary data.</text>
</comment>
<evidence type="ECO:0008006" key="4">
    <source>
        <dbReference type="Google" id="ProtNLM"/>
    </source>
</evidence>
<keyword evidence="3" id="KW-1185">Reference proteome</keyword>
<organism evidence="2 3">
    <name type="scientific">Rubripirellula reticaptiva</name>
    <dbReference type="NCBI Taxonomy" id="2528013"/>
    <lineage>
        <taxon>Bacteria</taxon>
        <taxon>Pseudomonadati</taxon>
        <taxon>Planctomycetota</taxon>
        <taxon>Planctomycetia</taxon>
        <taxon>Pirellulales</taxon>
        <taxon>Pirellulaceae</taxon>
        <taxon>Rubripirellula</taxon>
    </lineage>
</organism>
<dbReference type="Proteomes" id="UP000317977">
    <property type="component" value="Unassembled WGS sequence"/>
</dbReference>
<dbReference type="AlphaFoldDB" id="A0A5C6EC70"/>
<keyword evidence="1" id="KW-0732">Signal</keyword>
<protein>
    <recommendedName>
        <fullName evidence="4">Glycine zipper domain-containing protein</fullName>
    </recommendedName>
</protein>
<proteinExistence type="predicted"/>
<feature type="chain" id="PRO_5023046545" description="Glycine zipper domain-containing protein" evidence="1">
    <location>
        <begin position="29"/>
        <end position="453"/>
    </location>
</feature>
<reference evidence="2 3" key="1">
    <citation type="submission" date="2019-02" db="EMBL/GenBank/DDBJ databases">
        <title>Deep-cultivation of Planctomycetes and their phenomic and genomic characterization uncovers novel biology.</title>
        <authorList>
            <person name="Wiegand S."/>
            <person name="Jogler M."/>
            <person name="Boedeker C."/>
            <person name="Pinto D."/>
            <person name="Vollmers J."/>
            <person name="Rivas-Marin E."/>
            <person name="Kohn T."/>
            <person name="Peeters S.H."/>
            <person name="Heuer A."/>
            <person name="Rast P."/>
            <person name="Oberbeckmann S."/>
            <person name="Bunk B."/>
            <person name="Jeske O."/>
            <person name="Meyerdierks A."/>
            <person name="Storesund J.E."/>
            <person name="Kallscheuer N."/>
            <person name="Luecker S."/>
            <person name="Lage O.M."/>
            <person name="Pohl T."/>
            <person name="Merkel B.J."/>
            <person name="Hornburger P."/>
            <person name="Mueller R.-W."/>
            <person name="Bruemmer F."/>
            <person name="Labrenz M."/>
            <person name="Spormann A.M."/>
            <person name="Op Den Camp H."/>
            <person name="Overmann J."/>
            <person name="Amann R."/>
            <person name="Jetten M.S.M."/>
            <person name="Mascher T."/>
            <person name="Medema M.H."/>
            <person name="Devos D.P."/>
            <person name="Kaster A.-K."/>
            <person name="Ovreas L."/>
            <person name="Rohde M."/>
            <person name="Galperin M.Y."/>
            <person name="Jogler C."/>
        </authorList>
    </citation>
    <scope>NUCLEOTIDE SEQUENCE [LARGE SCALE GENOMIC DNA]</scope>
    <source>
        <strain evidence="2 3">Poly59</strain>
    </source>
</reference>
<sequence length="453" mass="47916" precursor="true">MNSRQCNWMVRIAACILTCSLLPRTVHAQELTLEQLGYQTPYRLAKPAIEDAFRRGSSLDHRRQALVRAANKGYGTRAPNVLGNATNILASTPGGMKTARGLASDSQAQRKGAARLVRMVDAFGADSRYRVIDVEQNVYNRRGRMVTDRDLVFRHRASGSLGRIEVKDAIPSSQYSNIQKYKRQIRQLAAEQRATGQPQAFVNRRPLIPALQKFAAQQGVAAYGNVVTSSASALKAGHVPVSRVLDDLDRAATRQFRMRAVSTGFGLVMAAAEGGHAFQKWNDYLAGNGSATEASYHTLMASSGASFALGGVSSTIATQVNASSRAAAVLGRVGRYAGPVGGVLMAGAFGVQGYQFYSGELNTRQFVYATSTTGGAFGGGVAGAIGGGALGGFGGPAAWFTVPAGAIVGGIAGAWAGQTIATFGVESYYSLLDAEQQDQLVASLRELYENRSG</sequence>
<feature type="signal peptide" evidence="1">
    <location>
        <begin position="1"/>
        <end position="28"/>
    </location>
</feature>
<evidence type="ECO:0000313" key="3">
    <source>
        <dbReference type="Proteomes" id="UP000317977"/>
    </source>
</evidence>
<accession>A0A5C6EC70</accession>
<name>A0A5C6EC70_9BACT</name>
<dbReference type="EMBL" id="SJPX01000006">
    <property type="protein sequence ID" value="TWU46488.1"/>
    <property type="molecule type" value="Genomic_DNA"/>
</dbReference>
<evidence type="ECO:0000313" key="2">
    <source>
        <dbReference type="EMBL" id="TWU46488.1"/>
    </source>
</evidence>
<gene>
    <name evidence="2" type="ORF">Poly59_54310</name>
</gene>
<evidence type="ECO:0000256" key="1">
    <source>
        <dbReference type="SAM" id="SignalP"/>
    </source>
</evidence>